<reference evidence="1 2" key="1">
    <citation type="submission" date="2020-05" db="EMBL/GenBank/DDBJ databases">
        <title>Complete genome sequence of Alicycliphilus denitrificans DP3.</title>
        <authorList>
            <person name="Chen X."/>
        </authorList>
    </citation>
    <scope>NUCLEOTIDE SEQUENCE [LARGE SCALE GENOMIC DNA]</scope>
    <source>
        <strain evidence="1 2">DP3</strain>
    </source>
</reference>
<evidence type="ECO:0000313" key="1">
    <source>
        <dbReference type="EMBL" id="QKD43789.1"/>
    </source>
</evidence>
<proteinExistence type="predicted"/>
<name>A0A858ZTZ8_9BURK</name>
<dbReference type="AlphaFoldDB" id="A0A858ZTZ8"/>
<accession>A0A858ZTZ8</accession>
<dbReference type="Proteomes" id="UP000500755">
    <property type="component" value="Chromosome"/>
</dbReference>
<gene>
    <name evidence="1" type="ORF">HF896_09285</name>
</gene>
<sequence length="469" mass="53405">MNVLVQPSSSVLPEKLDLVANEIARVTQAPYELIVSILVPGIATTVQHVCRVLRKQDLDGPVGLFVITVCDSGERKSAVQKMVFGPHTELQRLWDEQAAQGVAAHKVEHRMWREKVSMLRYATRRAYRTGEPTDEIEQKLRTTLETEPTPSLARKLIYADTTIEALLEGLYIRGRSAAMVHEEFAQFCEGPMSRQLGALNALWSGSDWTVDRKTSESFVLHGASLTCLFQAQPSVFQRFILKQGEQALGNGFFARVLLCLPPSTQGSRLESGYQPDYSTLNWFYDRCKTLLERAKPRVLKFSPSAQVEWNEVANHYENQMKPGGQFFAAKDFASKAPENIARIAAVFHAFLFDDSDEISSENLRCATNLVDYYANQYLATFQKHNPVLEHFEDLMTLEKWIFSTWHELKMRGVSKSYILQFGPNRLRQKSKLDPLLENLVQSNRIVAQRNKKGLLYFPISAFRPVYNMN</sequence>
<dbReference type="EMBL" id="CP051298">
    <property type="protein sequence ID" value="QKD43789.1"/>
    <property type="molecule type" value="Genomic_DNA"/>
</dbReference>
<dbReference type="Pfam" id="PF13148">
    <property type="entry name" value="DUF3987"/>
    <property type="match status" value="1"/>
</dbReference>
<dbReference type="InterPro" id="IPR025048">
    <property type="entry name" value="DUF3987"/>
</dbReference>
<dbReference type="RefSeq" id="WP_168727845.1">
    <property type="nucleotide sequence ID" value="NZ_CP051298.1"/>
</dbReference>
<organism evidence="1 2">
    <name type="scientific">Alicycliphilus denitrificans</name>
    <dbReference type="NCBI Taxonomy" id="179636"/>
    <lineage>
        <taxon>Bacteria</taxon>
        <taxon>Pseudomonadati</taxon>
        <taxon>Pseudomonadota</taxon>
        <taxon>Betaproteobacteria</taxon>
        <taxon>Burkholderiales</taxon>
        <taxon>Comamonadaceae</taxon>
        <taxon>Alicycliphilus</taxon>
    </lineage>
</organism>
<evidence type="ECO:0000313" key="2">
    <source>
        <dbReference type="Proteomes" id="UP000500755"/>
    </source>
</evidence>
<protein>
    <submittedName>
        <fullName evidence="1">DUF3987 domain-containing protein</fullName>
    </submittedName>
</protein>